<evidence type="ECO:0000313" key="8">
    <source>
        <dbReference type="EMBL" id="KAG9392065.1"/>
    </source>
</evidence>
<evidence type="ECO:0000256" key="7">
    <source>
        <dbReference type="SAM" id="MobiDB-lite"/>
    </source>
</evidence>
<organism evidence="8 9">
    <name type="scientific">Carpediemonas membranifera</name>
    <dbReference type="NCBI Taxonomy" id="201153"/>
    <lineage>
        <taxon>Eukaryota</taxon>
        <taxon>Metamonada</taxon>
        <taxon>Carpediemonas-like organisms</taxon>
        <taxon>Carpediemonas</taxon>
    </lineage>
</organism>
<comment type="subcellular location">
    <subcellularLocation>
        <location evidence="1">Nucleus</location>
        <location evidence="1">Nucleolus</location>
    </subcellularLocation>
    <subcellularLocation>
        <location evidence="2">Nucleus</location>
        <location evidence="2">Nucleoplasm</location>
    </subcellularLocation>
</comment>
<proteinExistence type="inferred from homology"/>
<dbReference type="InterPro" id="IPR011687">
    <property type="entry name" value="Nop53/GLTSCR2"/>
</dbReference>
<evidence type="ECO:0000256" key="2">
    <source>
        <dbReference type="ARBA" id="ARBA00004642"/>
    </source>
</evidence>
<feature type="compositionally biased region" description="Acidic residues" evidence="7">
    <location>
        <begin position="185"/>
        <end position="195"/>
    </location>
</feature>
<dbReference type="Proteomes" id="UP000717585">
    <property type="component" value="Unassembled WGS sequence"/>
</dbReference>
<keyword evidence="9" id="KW-1185">Reference proteome</keyword>
<protein>
    <recommendedName>
        <fullName evidence="4">Ribosome biogenesis protein NOP53</fullName>
    </recommendedName>
</protein>
<sequence>MYMRLDEREMVRRKKRSNAWGNKLGDITEATRAAMYMKQLEHAKPTQVGFESESEEEEKKRPRITLNDDKIFRKKVERAEARMKRRSVTKKPAAKTASNVYDLWGDDEGVEGPKDLNIVDPMVPLGGLAVNPDPETHAALYEDEEAKARIEAMKKQAFEEAAFLAPRNQGQSSAGFVDQLRDAPPDSENESEAEEAPVHIEHQKKTKRERRREKEAKEKAMMMSIQVSEKDAARAILEAGKQVKLAAIEKAERADRRVQLNEMRAGLPTVTRLGKEVYEDVESGVALPEEVSGTLLHTKTDAVPLVSRVFKGIEAKGLIETRSKKGKSTNKRLKTRSVTIRSRRI</sequence>
<name>A0A8J6E8L1_9EUKA</name>
<evidence type="ECO:0000256" key="4">
    <source>
        <dbReference type="ARBA" id="ARBA00018339"/>
    </source>
</evidence>
<evidence type="ECO:0000256" key="3">
    <source>
        <dbReference type="ARBA" id="ARBA00008838"/>
    </source>
</evidence>
<dbReference type="PANTHER" id="PTHR14211">
    <property type="entry name" value="GLIOMA SUPPRESSOR CANDIDATE REGION GENE 2"/>
    <property type="match status" value="1"/>
</dbReference>
<reference evidence="8" key="1">
    <citation type="submission" date="2021-05" db="EMBL/GenBank/DDBJ databases">
        <title>A free-living protist that lacks canonical eukaryotic 1 DNA replication and segregation systems.</title>
        <authorList>
            <person name="Salas-Leiva D.E."/>
            <person name="Tromer E.C."/>
            <person name="Curtis B.A."/>
            <person name="Jerlstrom-Hultqvist J."/>
            <person name="Kolisko M."/>
            <person name="Yi Z."/>
            <person name="Salas-Leiva J.S."/>
            <person name="Gallot-Lavallee L."/>
            <person name="Kops G.J.P.L."/>
            <person name="Archibald J.M."/>
            <person name="Simpson A.G.B."/>
            <person name="Roger A.J."/>
        </authorList>
    </citation>
    <scope>NUCLEOTIDE SEQUENCE</scope>
    <source>
        <strain evidence="8">BICM</strain>
    </source>
</reference>
<evidence type="ECO:0000256" key="1">
    <source>
        <dbReference type="ARBA" id="ARBA00004604"/>
    </source>
</evidence>
<dbReference type="GO" id="GO:0005730">
    <property type="term" value="C:nucleolus"/>
    <property type="evidence" value="ECO:0007669"/>
    <property type="project" value="UniProtKB-SubCell"/>
</dbReference>
<comment type="similarity">
    <text evidence="3">Belongs to the NOP53 family.</text>
</comment>
<evidence type="ECO:0000313" key="9">
    <source>
        <dbReference type="Proteomes" id="UP000717585"/>
    </source>
</evidence>
<accession>A0A8J6E8L1</accession>
<dbReference type="GO" id="GO:0005654">
    <property type="term" value="C:nucleoplasm"/>
    <property type="evidence" value="ECO:0007669"/>
    <property type="project" value="UniProtKB-SubCell"/>
</dbReference>
<evidence type="ECO:0000256" key="5">
    <source>
        <dbReference type="ARBA" id="ARBA00022517"/>
    </source>
</evidence>
<dbReference type="EMBL" id="JAHDYR010000040">
    <property type="protein sequence ID" value="KAG9392065.1"/>
    <property type="molecule type" value="Genomic_DNA"/>
</dbReference>
<feature type="region of interest" description="Disordered" evidence="7">
    <location>
        <begin position="323"/>
        <end position="345"/>
    </location>
</feature>
<feature type="region of interest" description="Disordered" evidence="7">
    <location>
        <begin position="43"/>
        <end position="63"/>
    </location>
</feature>
<dbReference type="AlphaFoldDB" id="A0A8J6E8L1"/>
<keyword evidence="5" id="KW-0690">Ribosome biogenesis</keyword>
<comment type="caution">
    <text evidence="8">The sequence shown here is derived from an EMBL/GenBank/DDBJ whole genome shotgun (WGS) entry which is preliminary data.</text>
</comment>
<gene>
    <name evidence="8" type="ORF">J8273_6656</name>
</gene>
<evidence type="ECO:0000256" key="6">
    <source>
        <dbReference type="ARBA" id="ARBA00023242"/>
    </source>
</evidence>
<dbReference type="PANTHER" id="PTHR14211:SF7">
    <property type="entry name" value="RIBOSOME BIOGENESIS PROTEIN NOP53"/>
    <property type="match status" value="1"/>
</dbReference>
<dbReference type="GO" id="GO:0000027">
    <property type="term" value="P:ribosomal large subunit assembly"/>
    <property type="evidence" value="ECO:0007669"/>
    <property type="project" value="TreeGrafter"/>
</dbReference>
<dbReference type="GO" id="GO:0006364">
    <property type="term" value="P:rRNA processing"/>
    <property type="evidence" value="ECO:0007669"/>
    <property type="project" value="TreeGrafter"/>
</dbReference>
<dbReference type="GO" id="GO:0008097">
    <property type="term" value="F:5S rRNA binding"/>
    <property type="evidence" value="ECO:0007669"/>
    <property type="project" value="TreeGrafter"/>
</dbReference>
<feature type="region of interest" description="Disordered" evidence="7">
    <location>
        <begin position="176"/>
        <end position="221"/>
    </location>
</feature>
<feature type="compositionally biased region" description="Basic residues" evidence="7">
    <location>
        <begin position="324"/>
        <end position="345"/>
    </location>
</feature>
<keyword evidence="6" id="KW-0539">Nucleus</keyword>